<evidence type="ECO:0000313" key="2">
    <source>
        <dbReference type="Proteomes" id="UP000322659"/>
    </source>
</evidence>
<dbReference type="Gene3D" id="1.10.10.10">
    <property type="entry name" value="Winged helix-like DNA-binding domain superfamily/Winged helix DNA-binding domain"/>
    <property type="match status" value="1"/>
</dbReference>
<dbReference type="EMBL" id="SAXZ01000010">
    <property type="protein sequence ID" value="TXJ33061.1"/>
    <property type="molecule type" value="Genomic_DNA"/>
</dbReference>
<accession>A0ABY3KAH6</accession>
<comment type="caution">
    <text evidence="1">The sequence shown here is derived from an EMBL/GenBank/DDBJ whole genome shotgun (WGS) entry which is preliminary data.</text>
</comment>
<dbReference type="RefSeq" id="WP_147748479.1">
    <property type="nucleotide sequence ID" value="NZ_SAXZ01000010.1"/>
</dbReference>
<dbReference type="InterPro" id="IPR036388">
    <property type="entry name" value="WH-like_DNA-bd_sf"/>
</dbReference>
<evidence type="ECO:0000313" key="1">
    <source>
        <dbReference type="EMBL" id="TXJ33061.1"/>
    </source>
</evidence>
<dbReference type="Proteomes" id="UP000322659">
    <property type="component" value="Unassembled WGS sequence"/>
</dbReference>
<gene>
    <name evidence="1" type="ORF">EPJ71_05885</name>
</gene>
<protein>
    <submittedName>
        <fullName evidence="1">Uncharacterized protein</fullName>
    </submittedName>
</protein>
<name>A0ABY3KAH6_9SPIR</name>
<proteinExistence type="predicted"/>
<reference evidence="1 2" key="1">
    <citation type="journal article" date="1992" name="Lakartidningen">
        <title>[Penicillin V and not amoxicillin is the first choice preparation in acute otitis].</title>
        <authorList>
            <person name="Kamme C."/>
            <person name="Lundgren K."/>
            <person name="Prellner K."/>
        </authorList>
    </citation>
    <scope>NUCLEOTIDE SEQUENCE [LARGE SCALE GENOMIC DNA]</scope>
    <source>
        <strain evidence="1 2">PC5099IV</strain>
    </source>
</reference>
<sequence>MSNVNNEYLISTFGDIMLDRGFTSIPNTLIYYRKRLGLTASEFEFIIAIISLSWRGKKEIRDKDISPQAKHYYRQKQSLQAKGYLNFSVRNIYKENRFVGIGTVYDLSGLKLAIEKLVEEDRAIKNMDAPVEQKYDEPSLFGEDINREALQPRKLIKKEKTEEQKREDEEAKQFLDKYNKYHKDLLGFEINYRTRTRYKKYLLDAFHKRLKNINIEEALILAKNNFLELPLNKRESLKFQDLVRMALTQKIDIKNEPNNVEVTTDGTSENKINKDNNSIPNGIDNLNKLLKVIEKKGDINETYKTITNTA</sequence>
<organism evidence="1 2">
    <name type="scientific">Brachyspira aalborgi</name>
    <dbReference type="NCBI Taxonomy" id="29522"/>
    <lineage>
        <taxon>Bacteria</taxon>
        <taxon>Pseudomonadati</taxon>
        <taxon>Spirochaetota</taxon>
        <taxon>Spirochaetia</taxon>
        <taxon>Brachyspirales</taxon>
        <taxon>Brachyspiraceae</taxon>
        <taxon>Brachyspira</taxon>
    </lineage>
</organism>
<keyword evidence="2" id="KW-1185">Reference proteome</keyword>